<feature type="compositionally biased region" description="Low complexity" evidence="5">
    <location>
        <begin position="701"/>
        <end position="717"/>
    </location>
</feature>
<feature type="coiled-coil region" evidence="4">
    <location>
        <begin position="394"/>
        <end position="429"/>
    </location>
</feature>
<evidence type="ECO:0000256" key="3">
    <source>
        <dbReference type="ARBA" id="ARBA00023054"/>
    </source>
</evidence>
<evidence type="ECO:0000313" key="7">
    <source>
        <dbReference type="Ensembl" id="ENSNBRP00000031158.1"/>
    </source>
</evidence>
<evidence type="ECO:0000256" key="5">
    <source>
        <dbReference type="SAM" id="MobiDB-lite"/>
    </source>
</evidence>
<dbReference type="PROSITE" id="PS50057">
    <property type="entry name" value="FERM_3"/>
    <property type="match status" value="1"/>
</dbReference>
<dbReference type="SUPFAM" id="SSF50729">
    <property type="entry name" value="PH domain-like"/>
    <property type="match status" value="1"/>
</dbReference>
<dbReference type="InterPro" id="IPR047176">
    <property type="entry name" value="FRMD4A/B"/>
</dbReference>
<sequence length="970" mass="111422">MAVRIIRGMEDLVASGSQLVWSLAHQTLRSWYNRGLMPCRHSEVFWCCFTGGRLCQVHLLDDRKLELLVQPKLLSRELLDLVASHFNLKEKEYFGLCFIDDTGQSNWLQLDRKVLDHYFSKTSGPLELKFLVRFYIEKITLLKENTTVELFFLNAKSLVFNVSNFFSQSSAETATSDLKQLPVLPTRVLREHPSLNYCCNCCEPNRVITLVTGLFLFFLDTPIKLPLRSESVVYLHVCAFLQDKQGIPWWLGVSYKGIGQYDWQDKLKPRQLFQWKRLENLYFREKKFSVEVNDPHRTVTKRTFGQSGLVIHTWYASHSLIKTIWVMAISQHQFYLDMKQSKSKMTTTRSSGDIAVDLTEISAPRITKLSSIESKNHLIMASNGSLISTGSADSEVSEEQKKEKIAELKKKEKELQDKLSAKLEELKKICLREAELTGRLPKEYPLATGEKVPQVRRRVGTAFKLDDLFPYDEDPHLRNLESRFALQQKIVEAAMKLANEADLCKTVKRKRKHNYLDAMRNLEEIEKQINDYRVKKGQKPTQRASLILRVILKTMTFSLPDDELGSQRQRSRSVQYSPRPHHADTLDAHYNKDRRASANDQLADTHHYSHNDTLSVYSSPCKAASRQPRDARSMPPTPLLTRNAYSSTQLRSEDSPQHFRQRSGSLESQSQLMIETKPTMPTLTVPSARRSNSTEMLDDGSSYTSQSSVEYSVPGNHTHGRRVRGRHRKDMYANTGSMPNLAQPDTRCYAYQPRARPTTTAYYVTGYPNYPEPEPYSNGVYVYDNEMEGHYNVNPSYHHTQTAYQSHSVYGHYGNDEIDGASQNVYATIRPSRQRPVPRSNEQINKNIQKALVAEHLRGWYKRNTAQKQAAYDYEYDRGSQQSLGYPTTHAPQAYSRNLSYSSVASSGNWHSHMTGSAMLEYDMPVHAPQSYSYSTAPYAHSTHSSQMHTNMDPEEQLYWHEDSKPGTIV</sequence>
<dbReference type="Ensembl" id="ENSNBRT00000031947.1">
    <property type="protein sequence ID" value="ENSNBRP00000031158.1"/>
    <property type="gene ID" value="ENSNBRG00000023651.1"/>
</dbReference>
<dbReference type="InterPro" id="IPR018979">
    <property type="entry name" value="FERM_N"/>
</dbReference>
<dbReference type="Gene3D" id="3.10.20.90">
    <property type="entry name" value="Phosphatidylinositol 3-kinase Catalytic Subunit, Chain A, domain 1"/>
    <property type="match status" value="1"/>
</dbReference>
<dbReference type="InterPro" id="IPR011993">
    <property type="entry name" value="PH-like_dom_sf"/>
</dbReference>
<evidence type="ECO:0000256" key="4">
    <source>
        <dbReference type="SAM" id="Coils"/>
    </source>
</evidence>
<dbReference type="PANTHER" id="PTHR46079:SF1">
    <property type="entry name" value="FERM DOMAIN-CONTAINING PROTEIN 4B"/>
    <property type="match status" value="1"/>
</dbReference>
<dbReference type="OMA" id="CEPNRVI"/>
<evidence type="ECO:0000256" key="2">
    <source>
        <dbReference type="ARBA" id="ARBA00022490"/>
    </source>
</evidence>
<evidence type="ECO:0000256" key="1">
    <source>
        <dbReference type="ARBA" id="ARBA00004496"/>
    </source>
</evidence>
<dbReference type="InterPro" id="IPR021774">
    <property type="entry name" value="CUPID"/>
</dbReference>
<dbReference type="SUPFAM" id="SSF54236">
    <property type="entry name" value="Ubiquitin-like"/>
    <property type="match status" value="1"/>
</dbReference>
<dbReference type="Bgee" id="ENSNBRG00000023651">
    <property type="expression patterns" value="Expressed in zone of skin and 6 other cell types or tissues"/>
</dbReference>
<dbReference type="CDD" id="cd17200">
    <property type="entry name" value="FERM_F1_FRMD4B"/>
    <property type="match status" value="1"/>
</dbReference>
<dbReference type="InterPro" id="IPR018980">
    <property type="entry name" value="FERM_PH-like_C"/>
</dbReference>
<feature type="region of interest" description="Disordered" evidence="5">
    <location>
        <begin position="682"/>
        <end position="723"/>
    </location>
</feature>
<feature type="region of interest" description="Disordered" evidence="5">
    <location>
        <begin position="561"/>
        <end position="589"/>
    </location>
</feature>
<dbReference type="GO" id="GO:0005737">
    <property type="term" value="C:cytoplasm"/>
    <property type="evidence" value="ECO:0007669"/>
    <property type="project" value="UniProtKB-SubCell"/>
</dbReference>
<evidence type="ECO:0000313" key="8">
    <source>
        <dbReference type="Proteomes" id="UP000261580"/>
    </source>
</evidence>
<dbReference type="CDD" id="cd13191">
    <property type="entry name" value="FERM_C_FRMD4A_FRMD4B"/>
    <property type="match status" value="1"/>
</dbReference>
<dbReference type="GO" id="GO:0090162">
    <property type="term" value="P:establishment of epithelial cell polarity"/>
    <property type="evidence" value="ECO:0007669"/>
    <property type="project" value="InterPro"/>
</dbReference>
<proteinExistence type="predicted"/>
<feature type="compositionally biased region" description="Polar residues" evidence="5">
    <location>
        <begin position="682"/>
        <end position="695"/>
    </location>
</feature>
<dbReference type="GO" id="GO:0005912">
    <property type="term" value="C:adherens junction"/>
    <property type="evidence" value="ECO:0007669"/>
    <property type="project" value="TreeGrafter"/>
</dbReference>
<name>A0A3Q4IA52_NEOBR</name>
<comment type="subcellular location">
    <subcellularLocation>
        <location evidence="1">Cytoplasm</location>
    </subcellularLocation>
</comment>
<dbReference type="PANTHER" id="PTHR46079">
    <property type="entry name" value="FERM DOMAIN-CONTAINING PROTEIN 4"/>
    <property type="match status" value="1"/>
</dbReference>
<dbReference type="Pfam" id="PF09379">
    <property type="entry name" value="FERM_N"/>
    <property type="match status" value="1"/>
</dbReference>
<dbReference type="GeneTree" id="ENSGT01020000230354"/>
<dbReference type="Gene3D" id="2.30.29.30">
    <property type="entry name" value="Pleckstrin-homology domain (PH domain)/Phosphotyrosine-binding domain (PTB)"/>
    <property type="match status" value="1"/>
</dbReference>
<dbReference type="FunFam" id="3.10.20.90:FF:000019">
    <property type="entry name" value="FERM domain containing 4A"/>
    <property type="match status" value="1"/>
</dbReference>
<organism evidence="7 8">
    <name type="scientific">Neolamprologus brichardi</name>
    <name type="common">Fairy cichlid</name>
    <name type="synonym">Lamprologus brichardi</name>
    <dbReference type="NCBI Taxonomy" id="32507"/>
    <lineage>
        <taxon>Eukaryota</taxon>
        <taxon>Metazoa</taxon>
        <taxon>Chordata</taxon>
        <taxon>Craniata</taxon>
        <taxon>Vertebrata</taxon>
        <taxon>Euteleostomi</taxon>
        <taxon>Actinopterygii</taxon>
        <taxon>Neopterygii</taxon>
        <taxon>Teleostei</taxon>
        <taxon>Neoteleostei</taxon>
        <taxon>Acanthomorphata</taxon>
        <taxon>Ovalentaria</taxon>
        <taxon>Cichlomorphae</taxon>
        <taxon>Cichliformes</taxon>
        <taxon>Cichlidae</taxon>
        <taxon>African cichlids</taxon>
        <taxon>Pseudocrenilabrinae</taxon>
        <taxon>Lamprologini</taxon>
        <taxon>Neolamprologus</taxon>
    </lineage>
</organism>
<keyword evidence="3 4" id="KW-0175">Coiled coil</keyword>
<dbReference type="InterPro" id="IPR000299">
    <property type="entry name" value="FERM_domain"/>
</dbReference>
<dbReference type="GO" id="GO:0005923">
    <property type="term" value="C:bicellular tight junction"/>
    <property type="evidence" value="ECO:0007669"/>
    <property type="project" value="TreeGrafter"/>
</dbReference>
<feature type="compositionally biased region" description="Low complexity" evidence="5">
    <location>
        <begin position="566"/>
        <end position="575"/>
    </location>
</feature>
<dbReference type="InterPro" id="IPR041785">
    <property type="entry name" value="FRMD4A/B_FERM_C"/>
</dbReference>
<accession>A0A3Q4IA52</accession>
<dbReference type="FunFam" id="2.30.29.30:FF:000022">
    <property type="entry name" value="Putative FERM domain-containing protein 4A"/>
    <property type="match status" value="1"/>
</dbReference>
<reference evidence="7" key="2">
    <citation type="submission" date="2025-09" db="UniProtKB">
        <authorList>
            <consortium name="Ensembl"/>
        </authorList>
    </citation>
    <scope>IDENTIFICATION</scope>
</reference>
<evidence type="ECO:0000259" key="6">
    <source>
        <dbReference type="PROSITE" id="PS50057"/>
    </source>
</evidence>
<dbReference type="STRING" id="32507.ENSNBRP00000031158"/>
<protein>
    <submittedName>
        <fullName evidence="7">FERM domain containing 4Ba</fullName>
    </submittedName>
</protein>
<dbReference type="SMART" id="SM01196">
    <property type="entry name" value="FERM_C"/>
    <property type="match status" value="1"/>
</dbReference>
<keyword evidence="2" id="KW-0963">Cytoplasm</keyword>
<dbReference type="InterPro" id="IPR029071">
    <property type="entry name" value="Ubiquitin-like_domsf"/>
</dbReference>
<keyword evidence="8" id="KW-1185">Reference proteome</keyword>
<reference evidence="7" key="1">
    <citation type="submission" date="2025-08" db="UniProtKB">
        <authorList>
            <consortium name="Ensembl"/>
        </authorList>
    </citation>
    <scope>IDENTIFICATION</scope>
</reference>
<dbReference type="Pfam" id="PF11819">
    <property type="entry name" value="CUPID"/>
    <property type="match status" value="1"/>
</dbReference>
<feature type="domain" description="FERM" evidence="6">
    <location>
        <begin position="53"/>
        <end position="420"/>
    </location>
</feature>
<dbReference type="Pfam" id="PF09380">
    <property type="entry name" value="FERM_C"/>
    <property type="match status" value="1"/>
</dbReference>
<dbReference type="AlphaFoldDB" id="A0A3Q4IA52"/>
<dbReference type="Proteomes" id="UP000261580">
    <property type="component" value="Unassembled WGS sequence"/>
</dbReference>
<feature type="region of interest" description="Disordered" evidence="5">
    <location>
        <begin position="609"/>
        <end position="670"/>
    </location>
</feature>